<dbReference type="InterPro" id="IPR051257">
    <property type="entry name" value="Diverse_CBS-Domain"/>
</dbReference>
<protein>
    <submittedName>
        <fullName evidence="4">CBS domain-containing protein</fullName>
    </submittedName>
</protein>
<dbReference type="Pfam" id="PF00571">
    <property type="entry name" value="CBS"/>
    <property type="match status" value="2"/>
</dbReference>
<dbReference type="AlphaFoldDB" id="A0A498BXR0"/>
<dbReference type="PROSITE" id="PS51371">
    <property type="entry name" value="CBS"/>
    <property type="match status" value="2"/>
</dbReference>
<dbReference type="RefSeq" id="WP_121442234.1">
    <property type="nucleotide sequence ID" value="NZ_RCDA01000002.1"/>
</dbReference>
<dbReference type="Proteomes" id="UP000275461">
    <property type="component" value="Unassembled WGS sequence"/>
</dbReference>
<comment type="caution">
    <text evidence="4">The sequence shown here is derived from an EMBL/GenBank/DDBJ whole genome shotgun (WGS) entry which is preliminary data.</text>
</comment>
<dbReference type="SUPFAM" id="SSF54631">
    <property type="entry name" value="CBS-domain pair"/>
    <property type="match status" value="1"/>
</dbReference>
<organism evidence="4 5">
    <name type="scientific">Alkalispirillum mobile</name>
    <dbReference type="NCBI Taxonomy" id="85925"/>
    <lineage>
        <taxon>Bacteria</taxon>
        <taxon>Pseudomonadati</taxon>
        <taxon>Pseudomonadota</taxon>
        <taxon>Gammaproteobacteria</taxon>
        <taxon>Chromatiales</taxon>
        <taxon>Ectothiorhodospiraceae</taxon>
        <taxon>Alkalispirillum</taxon>
    </lineage>
</organism>
<evidence type="ECO:0000313" key="4">
    <source>
        <dbReference type="EMBL" id="RLK48584.1"/>
    </source>
</evidence>
<dbReference type="SMART" id="SM00116">
    <property type="entry name" value="CBS"/>
    <property type="match status" value="2"/>
</dbReference>
<dbReference type="InterPro" id="IPR000644">
    <property type="entry name" value="CBS_dom"/>
</dbReference>
<keyword evidence="5" id="KW-1185">Reference proteome</keyword>
<dbReference type="InterPro" id="IPR046342">
    <property type="entry name" value="CBS_dom_sf"/>
</dbReference>
<keyword evidence="1 2" id="KW-0129">CBS domain</keyword>
<feature type="domain" description="CBS" evidence="3">
    <location>
        <begin position="13"/>
        <end position="70"/>
    </location>
</feature>
<name>A0A498BXR0_9GAMM</name>
<dbReference type="PANTHER" id="PTHR43080:SF2">
    <property type="entry name" value="CBS DOMAIN-CONTAINING PROTEIN"/>
    <property type="match status" value="1"/>
</dbReference>
<evidence type="ECO:0000259" key="3">
    <source>
        <dbReference type="PROSITE" id="PS51371"/>
    </source>
</evidence>
<dbReference type="PANTHER" id="PTHR43080">
    <property type="entry name" value="CBS DOMAIN-CONTAINING PROTEIN CBSX3, MITOCHONDRIAL"/>
    <property type="match status" value="1"/>
</dbReference>
<dbReference type="EMBL" id="RCDA01000002">
    <property type="protein sequence ID" value="RLK48584.1"/>
    <property type="molecule type" value="Genomic_DNA"/>
</dbReference>
<gene>
    <name evidence="4" type="ORF">DFR31_1689</name>
</gene>
<evidence type="ECO:0000256" key="1">
    <source>
        <dbReference type="ARBA" id="ARBA00023122"/>
    </source>
</evidence>
<feature type="domain" description="CBS" evidence="3">
    <location>
        <begin position="86"/>
        <end position="142"/>
    </location>
</feature>
<dbReference type="OrthoDB" id="9790355at2"/>
<evidence type="ECO:0000313" key="5">
    <source>
        <dbReference type="Proteomes" id="UP000275461"/>
    </source>
</evidence>
<evidence type="ECO:0000256" key="2">
    <source>
        <dbReference type="PROSITE-ProRule" id="PRU00703"/>
    </source>
</evidence>
<proteinExistence type="predicted"/>
<dbReference type="Gene3D" id="3.10.580.10">
    <property type="entry name" value="CBS-domain"/>
    <property type="match status" value="1"/>
</dbReference>
<accession>A0A498BXR0</accession>
<reference evidence="4 5" key="1">
    <citation type="submission" date="2018-10" db="EMBL/GenBank/DDBJ databases">
        <title>Genomic Encyclopedia of Type Strains, Phase IV (KMG-IV): sequencing the most valuable type-strain genomes for metagenomic binning, comparative biology and taxonomic classification.</title>
        <authorList>
            <person name="Goeker M."/>
        </authorList>
    </citation>
    <scope>NUCLEOTIDE SEQUENCE [LARGE SCALE GENOMIC DNA]</scope>
    <source>
        <strain evidence="4 5">DSM 12769</strain>
    </source>
</reference>
<sequence length="142" mass="16370">MYEFVNYQVKDYMTRSPCTISPDTELRELEALFSRHDFNGVPVVDQDNTLLGVATKFDLLKAFTFQPTAMIPPYEAIMSRKVADYMTREPVTTYPDRPLTRVLQRMVEMRTKSFPVVENDQVVGVIAREDILRALEDATRAN</sequence>